<gene>
    <name evidence="1" type="ORF">VP395_09685</name>
</gene>
<dbReference type="RefSeq" id="WP_346241805.1">
    <property type="nucleotide sequence ID" value="NZ_JAZHYP010000004.1"/>
</dbReference>
<evidence type="ECO:0000313" key="1">
    <source>
        <dbReference type="EMBL" id="MEN3323998.1"/>
    </source>
</evidence>
<keyword evidence="2" id="KW-1185">Reference proteome</keyword>
<dbReference type="Proteomes" id="UP001416393">
    <property type="component" value="Unassembled WGS sequence"/>
</dbReference>
<reference evidence="1 2" key="1">
    <citation type="submission" date="2024-01" db="EMBL/GenBank/DDBJ databases">
        <title>Mariniflexile litorale sp. nov., isolated from the shallow sediments of the Sea of Japan.</title>
        <authorList>
            <person name="Romanenko L."/>
            <person name="Bystritskaya E."/>
            <person name="Isaeva M."/>
        </authorList>
    </citation>
    <scope>NUCLEOTIDE SEQUENCE [LARGE SCALE GENOMIC DNA]</scope>
    <source>
        <strain evidence="1 2">KCTC 32427</strain>
    </source>
</reference>
<accession>A0ABV0AAV9</accession>
<proteinExistence type="predicted"/>
<protein>
    <submittedName>
        <fullName evidence="1">Uncharacterized protein</fullName>
    </submittedName>
</protein>
<sequence>MTNRRKLTDIHKKRLKILEPQLVKAINEKNLKEASNVISDLQYMLKPIGQITKLIQYKNWLFELALDLENYSLAEQGFIGNRKLVNKNTRIYLEATTLLAICYLRTNEYEKSKPLISEVLRNDKVIKTERTRQIFKKTIIERFDEEVSLYSIREGFIPKFDIDQIQNEAGIFVATKTEEDIYKYLGSSVPQKTKNLLFDIDNFSKNQLSYEERKFLPSPTELINNESTGKTLFSSLKRVIYNSICDPNSEIYKAWYSNGLSVVLDKKYIAGAVVASLTSLGIGLKALAVSAVALIIRFGLDVYCEHYKPTGIMESRKL</sequence>
<dbReference type="EMBL" id="JAZHYP010000004">
    <property type="protein sequence ID" value="MEN3323998.1"/>
    <property type="molecule type" value="Genomic_DNA"/>
</dbReference>
<evidence type="ECO:0000313" key="2">
    <source>
        <dbReference type="Proteomes" id="UP001416393"/>
    </source>
</evidence>
<name>A0ABV0AAV9_9FLAO</name>
<comment type="caution">
    <text evidence="1">The sequence shown here is derived from an EMBL/GenBank/DDBJ whole genome shotgun (WGS) entry which is preliminary data.</text>
</comment>
<organism evidence="1 2">
    <name type="scientific">Mariniflexile soesokkakense</name>
    <dbReference type="NCBI Taxonomy" id="1343160"/>
    <lineage>
        <taxon>Bacteria</taxon>
        <taxon>Pseudomonadati</taxon>
        <taxon>Bacteroidota</taxon>
        <taxon>Flavobacteriia</taxon>
        <taxon>Flavobacteriales</taxon>
        <taxon>Flavobacteriaceae</taxon>
        <taxon>Mariniflexile</taxon>
    </lineage>
</organism>